<evidence type="ECO:0000259" key="3">
    <source>
        <dbReference type="PROSITE" id="PS50966"/>
    </source>
</evidence>
<name>A0AAD8MDG5_9APIA</name>
<dbReference type="GO" id="GO:0008270">
    <property type="term" value="F:zinc ion binding"/>
    <property type="evidence" value="ECO:0007669"/>
    <property type="project" value="UniProtKB-KW"/>
</dbReference>
<sequence length="828" mass="96355">MYFILHWPTIDFDIFKLFLHLISLSIMHNNEASTSFQHAPHHSEHDDISDDQQDENLEFSYLHSDQDDNSDQEEENLAFSNFKAGQDDTSDHEEENLDFSYFKSPGGREFWTPKCEQPFTPYVNQFFTTIEQAYNFYLEYGRKSGFEVRKNEQKKDKFRNISHKYIRCSHTGTSDSKSSINSLVDDDSNSKKRRRTASRRCQCDAKLILKNMGPSGYVVLSFIEDHNHPLLSKEGRKFMKCNRKLSFRHKSFMFGAGNVNIGPQRSFSMMKELYGSYENVGATATDFKNYYRDVKARIGKKDADLIIQKFKIKQELSKNSFYFEYNQDKDGHLTGLFWADAIGRRNYSVFGDALAFDATFRTNRYSMVFVPFTGVDNHWCNVTFAAALLEKEDFPNIQWAVKAFDKAMDHVPKCVITDQCAAIRKALEDVWKNVPHRLCMWHIMNKMSSKIGPTLASNKIFMGRLKSVVYADHFTIEEFEEGWKSVMEDYKLQDNAWLKDLYSIRSDWIPAYFNDIAMAGLLRTTSRSESSNSYFQNLHNRRDTLVQFYNRYESAIEKQRYLNSKNNTKSEFIPKPDTPLKIQKDDARLYTRALFNHVSEEIKGAWHFTTIKDMATVDGVRFLKIKDKLMKDHTFEVTVRLIDNHVECECKFFARTGYLCRHSFAALHQCEAVQIPRQFVLPRWTKGVERARDILGATEILKQCANDDRIKHKVSEMWFDFHSCIDCVRHDETKVDKMRAHVKTMKDDVQDSECATQPPINDIDYMYGVHPQESVVIQNPNISRNKGCGSRLKSGKEVAMNAQRDMRRTCSICNAKAGHNARSCPTKK</sequence>
<evidence type="ECO:0000313" key="4">
    <source>
        <dbReference type="EMBL" id="KAK1369541.1"/>
    </source>
</evidence>
<keyword evidence="5" id="KW-1185">Reference proteome</keyword>
<evidence type="ECO:0000256" key="2">
    <source>
        <dbReference type="SAM" id="MobiDB-lite"/>
    </source>
</evidence>
<dbReference type="EMBL" id="JAUIZM010000008">
    <property type="protein sequence ID" value="KAK1369541.1"/>
    <property type="molecule type" value="Genomic_DNA"/>
</dbReference>
<accession>A0AAD8MDG5</accession>
<dbReference type="AlphaFoldDB" id="A0AAD8MDG5"/>
<keyword evidence="1" id="KW-0863">Zinc-finger</keyword>
<evidence type="ECO:0000256" key="1">
    <source>
        <dbReference type="PROSITE-ProRule" id="PRU00325"/>
    </source>
</evidence>
<keyword evidence="1" id="KW-0479">Metal-binding</keyword>
<evidence type="ECO:0000313" key="5">
    <source>
        <dbReference type="Proteomes" id="UP001237642"/>
    </source>
</evidence>
<proteinExistence type="predicted"/>
<organism evidence="4 5">
    <name type="scientific">Heracleum sosnowskyi</name>
    <dbReference type="NCBI Taxonomy" id="360622"/>
    <lineage>
        <taxon>Eukaryota</taxon>
        <taxon>Viridiplantae</taxon>
        <taxon>Streptophyta</taxon>
        <taxon>Embryophyta</taxon>
        <taxon>Tracheophyta</taxon>
        <taxon>Spermatophyta</taxon>
        <taxon>Magnoliopsida</taxon>
        <taxon>eudicotyledons</taxon>
        <taxon>Gunneridae</taxon>
        <taxon>Pentapetalae</taxon>
        <taxon>asterids</taxon>
        <taxon>campanulids</taxon>
        <taxon>Apiales</taxon>
        <taxon>Apiaceae</taxon>
        <taxon>Apioideae</taxon>
        <taxon>apioid superclade</taxon>
        <taxon>Tordylieae</taxon>
        <taxon>Tordyliinae</taxon>
        <taxon>Heracleum</taxon>
    </lineage>
</organism>
<feature type="compositionally biased region" description="Polar residues" evidence="2">
    <location>
        <begin position="170"/>
        <end position="182"/>
    </location>
</feature>
<comment type="caution">
    <text evidence="4">The sequence shown here is derived from an EMBL/GenBank/DDBJ whole genome shotgun (WGS) entry which is preliminary data.</text>
</comment>
<dbReference type="Proteomes" id="UP001237642">
    <property type="component" value="Unassembled WGS sequence"/>
</dbReference>
<dbReference type="PROSITE" id="PS50966">
    <property type="entry name" value="ZF_SWIM"/>
    <property type="match status" value="1"/>
</dbReference>
<reference evidence="4" key="2">
    <citation type="submission" date="2023-05" db="EMBL/GenBank/DDBJ databases">
        <authorList>
            <person name="Schelkunov M.I."/>
        </authorList>
    </citation>
    <scope>NUCLEOTIDE SEQUENCE</scope>
    <source>
        <strain evidence="4">Hsosn_3</strain>
        <tissue evidence="4">Leaf</tissue>
    </source>
</reference>
<feature type="region of interest" description="Disordered" evidence="2">
    <location>
        <begin position="169"/>
        <end position="197"/>
    </location>
</feature>
<dbReference type="PANTHER" id="PTHR47718">
    <property type="entry name" value="OS01G0519700 PROTEIN"/>
    <property type="match status" value="1"/>
</dbReference>
<dbReference type="PANTHER" id="PTHR47718:SF17">
    <property type="entry name" value="PROTEIN FAR1-RELATED SEQUENCE 5-LIKE"/>
    <property type="match status" value="1"/>
</dbReference>
<dbReference type="Pfam" id="PF03101">
    <property type="entry name" value="FAR1"/>
    <property type="match status" value="1"/>
</dbReference>
<dbReference type="InterPro" id="IPR004330">
    <property type="entry name" value="FAR1_DNA_bnd_dom"/>
</dbReference>
<dbReference type="InterPro" id="IPR018289">
    <property type="entry name" value="MULE_transposase_dom"/>
</dbReference>
<feature type="domain" description="SWIM-type" evidence="3">
    <location>
        <begin position="635"/>
        <end position="671"/>
    </location>
</feature>
<dbReference type="Pfam" id="PF04434">
    <property type="entry name" value="SWIM"/>
    <property type="match status" value="1"/>
</dbReference>
<dbReference type="InterPro" id="IPR007527">
    <property type="entry name" value="Znf_SWIM"/>
</dbReference>
<keyword evidence="1" id="KW-0862">Zinc</keyword>
<gene>
    <name evidence="4" type="ORF">POM88_035633</name>
</gene>
<dbReference type="Pfam" id="PF10551">
    <property type="entry name" value="MULE"/>
    <property type="match status" value="1"/>
</dbReference>
<protein>
    <recommendedName>
        <fullName evidence="3">SWIM-type domain-containing protein</fullName>
    </recommendedName>
</protein>
<reference evidence="4" key="1">
    <citation type="submission" date="2023-02" db="EMBL/GenBank/DDBJ databases">
        <title>Genome of toxic invasive species Heracleum sosnowskyi carries increased number of genes despite the absence of recent whole-genome duplications.</title>
        <authorList>
            <person name="Schelkunov M."/>
            <person name="Shtratnikova V."/>
            <person name="Makarenko M."/>
            <person name="Klepikova A."/>
            <person name="Omelchenko D."/>
            <person name="Novikova G."/>
            <person name="Obukhova E."/>
            <person name="Bogdanov V."/>
            <person name="Penin A."/>
            <person name="Logacheva M."/>
        </authorList>
    </citation>
    <scope>NUCLEOTIDE SEQUENCE</scope>
    <source>
        <strain evidence="4">Hsosn_3</strain>
        <tissue evidence="4">Leaf</tissue>
    </source>
</reference>